<dbReference type="Proteomes" id="UP000625527">
    <property type="component" value="Unassembled WGS sequence"/>
</dbReference>
<feature type="transmembrane region" description="Helical" evidence="1">
    <location>
        <begin position="115"/>
        <end position="133"/>
    </location>
</feature>
<keyword evidence="1" id="KW-1133">Transmembrane helix</keyword>
<feature type="transmembrane region" description="Helical" evidence="1">
    <location>
        <begin position="300"/>
        <end position="323"/>
    </location>
</feature>
<proteinExistence type="predicted"/>
<feature type="transmembrane region" description="Helical" evidence="1">
    <location>
        <begin position="59"/>
        <end position="84"/>
    </location>
</feature>
<feature type="transmembrane region" description="Helical" evidence="1">
    <location>
        <begin position="222"/>
        <end position="239"/>
    </location>
</feature>
<keyword evidence="3" id="KW-1185">Reference proteome</keyword>
<keyword evidence="1" id="KW-0812">Transmembrane</keyword>
<feature type="transmembrane region" description="Helical" evidence="1">
    <location>
        <begin position="20"/>
        <end position="47"/>
    </location>
</feature>
<dbReference type="RefSeq" id="WP_192860920.1">
    <property type="nucleotide sequence ID" value="NZ_JADAQT010000019.1"/>
</dbReference>
<dbReference type="EMBL" id="JADAQT010000019">
    <property type="protein sequence ID" value="MBE1874345.1"/>
    <property type="molecule type" value="Genomic_DNA"/>
</dbReference>
<evidence type="ECO:0000313" key="3">
    <source>
        <dbReference type="Proteomes" id="UP000625527"/>
    </source>
</evidence>
<feature type="transmembrane region" description="Helical" evidence="1">
    <location>
        <begin position="178"/>
        <end position="201"/>
    </location>
</feature>
<comment type="caution">
    <text evidence="2">The sequence shown here is derived from an EMBL/GenBank/DDBJ whole genome shotgun (WGS) entry which is preliminary data.</text>
</comment>
<sequence length="377" mass="38421">MSRTEISTGPLERTAPPDRVLLTATVLSGIAAVIGGGWLAGILPGFYTETGHALFADGAGAAAATVLHTVTALLGVAAGIAGLAGALKGRSLVVTGAVQTAVFGLVMGSMGSLSLVGYLLAFAMPVVIVVLVAQVIRKYPRLRWFVGGPALVAVVIALVLAGPAIIDALVKTAGAMAADAASIGVMLLLLATATVWAAAAVRALPSDGSGRATAWVLRHRRAITVVAATGPLPYALVRLTWLTPWPAIAPEGIDMEGRIWGLLLSSGAWLGFALTLGLILPWGEVFPRWVPGLAGRPVPIAAAAVPGGFVAATLVFTAVPMLVTFGEQGLLPLLLGAITIPCWYWGPALGLAVWGYVAHRRVQAATPAGSEAHHAAH</sequence>
<accession>A0ABR9MT81</accession>
<feature type="transmembrane region" description="Helical" evidence="1">
    <location>
        <begin position="91"/>
        <end position="109"/>
    </location>
</feature>
<evidence type="ECO:0000256" key="1">
    <source>
        <dbReference type="SAM" id="Phobius"/>
    </source>
</evidence>
<protein>
    <submittedName>
        <fullName evidence="2">Uncharacterized protein</fullName>
    </submittedName>
</protein>
<keyword evidence="1" id="KW-0472">Membrane</keyword>
<feature type="transmembrane region" description="Helical" evidence="1">
    <location>
        <begin position="145"/>
        <end position="166"/>
    </location>
</feature>
<feature type="transmembrane region" description="Helical" evidence="1">
    <location>
        <begin position="259"/>
        <end position="280"/>
    </location>
</feature>
<organism evidence="2 3">
    <name type="scientific">Myceligenerans pegani</name>
    <dbReference type="NCBI Taxonomy" id="2776917"/>
    <lineage>
        <taxon>Bacteria</taxon>
        <taxon>Bacillati</taxon>
        <taxon>Actinomycetota</taxon>
        <taxon>Actinomycetes</taxon>
        <taxon>Micrococcales</taxon>
        <taxon>Promicromonosporaceae</taxon>
        <taxon>Myceligenerans</taxon>
    </lineage>
</organism>
<evidence type="ECO:0000313" key="2">
    <source>
        <dbReference type="EMBL" id="MBE1874345.1"/>
    </source>
</evidence>
<feature type="transmembrane region" description="Helical" evidence="1">
    <location>
        <begin position="329"/>
        <end position="357"/>
    </location>
</feature>
<gene>
    <name evidence="2" type="ORF">IHE71_01285</name>
</gene>
<reference evidence="2 3" key="1">
    <citation type="submission" date="2020-10" db="EMBL/GenBank/DDBJ databases">
        <title>Myceligenerans pegani sp. nov., an endophytic actinomycete isolated from Peganum harmala L. in Xinjiang, China.</title>
        <authorList>
            <person name="Xin L."/>
        </authorList>
    </citation>
    <scope>NUCLEOTIDE SEQUENCE [LARGE SCALE GENOMIC DNA]</scope>
    <source>
        <strain evidence="2 3">TRM65318</strain>
    </source>
</reference>
<name>A0ABR9MT81_9MICO</name>